<dbReference type="GO" id="GO:0016491">
    <property type="term" value="F:oxidoreductase activity"/>
    <property type="evidence" value="ECO:0007669"/>
    <property type="project" value="UniProtKB-KW"/>
</dbReference>
<dbReference type="Gene3D" id="3.40.50.720">
    <property type="entry name" value="NAD(P)-binding Rossmann-like Domain"/>
    <property type="match status" value="1"/>
</dbReference>
<dbReference type="InterPro" id="IPR036291">
    <property type="entry name" value="NAD(P)-bd_dom_sf"/>
</dbReference>
<name>A0AAV5TI00_9BILA</name>
<accession>A0AAV5TI00</accession>
<comment type="caution">
    <text evidence="3">The sequence shown here is derived from an EMBL/GenBank/DDBJ whole genome shotgun (WGS) entry which is preliminary data.</text>
</comment>
<gene>
    <name evidence="3" type="ORF">PENTCL1PPCAC_16133</name>
</gene>
<dbReference type="PROSITE" id="PS00061">
    <property type="entry name" value="ADH_SHORT"/>
    <property type="match status" value="1"/>
</dbReference>
<dbReference type="PANTHER" id="PTHR44115:SF4">
    <property type="entry name" value="OXIDOREDUCTASE"/>
    <property type="match status" value="1"/>
</dbReference>
<keyword evidence="1" id="KW-0560">Oxidoreductase</keyword>
<dbReference type="AlphaFoldDB" id="A0AAV5TI00"/>
<proteinExistence type="inferred from homology"/>
<protein>
    <recommendedName>
        <fullName evidence="5">Dehydrogenase</fullName>
    </recommendedName>
</protein>
<dbReference type="EMBL" id="BTSX01000004">
    <property type="protein sequence ID" value="GMS93958.1"/>
    <property type="molecule type" value="Genomic_DNA"/>
</dbReference>
<organism evidence="3 4">
    <name type="scientific">Pristionchus entomophagus</name>
    <dbReference type="NCBI Taxonomy" id="358040"/>
    <lineage>
        <taxon>Eukaryota</taxon>
        <taxon>Metazoa</taxon>
        <taxon>Ecdysozoa</taxon>
        <taxon>Nematoda</taxon>
        <taxon>Chromadorea</taxon>
        <taxon>Rhabditida</taxon>
        <taxon>Rhabditina</taxon>
        <taxon>Diplogasteromorpha</taxon>
        <taxon>Diplogasteroidea</taxon>
        <taxon>Neodiplogasteridae</taxon>
        <taxon>Pristionchus</taxon>
    </lineage>
</organism>
<dbReference type="FunFam" id="3.40.50.720:FF:000084">
    <property type="entry name" value="Short-chain dehydrogenase reductase"/>
    <property type="match status" value="1"/>
</dbReference>
<keyword evidence="4" id="KW-1185">Reference proteome</keyword>
<evidence type="ECO:0000313" key="3">
    <source>
        <dbReference type="EMBL" id="GMS93958.1"/>
    </source>
</evidence>
<dbReference type="SUPFAM" id="SSF51735">
    <property type="entry name" value="NAD(P)-binding Rossmann-fold domains"/>
    <property type="match status" value="1"/>
</dbReference>
<dbReference type="Proteomes" id="UP001432027">
    <property type="component" value="Unassembled WGS sequence"/>
</dbReference>
<feature type="non-terminal residue" evidence="3">
    <location>
        <position position="217"/>
    </location>
</feature>
<dbReference type="PANTHER" id="PTHR44115">
    <property type="entry name" value="PROTEIN CBG09704"/>
    <property type="match status" value="1"/>
</dbReference>
<dbReference type="PRINTS" id="PR00081">
    <property type="entry name" value="GDHRDH"/>
</dbReference>
<reference evidence="3" key="1">
    <citation type="submission" date="2023-10" db="EMBL/GenBank/DDBJ databases">
        <title>Genome assembly of Pristionchus species.</title>
        <authorList>
            <person name="Yoshida K."/>
            <person name="Sommer R.J."/>
        </authorList>
    </citation>
    <scope>NUCLEOTIDE SEQUENCE</scope>
    <source>
        <strain evidence="3">RS0144</strain>
    </source>
</reference>
<dbReference type="PRINTS" id="PR00080">
    <property type="entry name" value="SDRFAMILY"/>
</dbReference>
<sequence length="217" mass="22669">MSFFSGKVVIVTGSSNGIGRGTAVLFAKQGAKVTITGRNAAALEETKKQCLQAGANAEGIFELIGDITSESFNGQLISATVEKFGKLDVLVNNAGAGDIEAFSTKVEDMPVSGFDKMMEINVKPVIRLSQLAVPYLEKTKGAIVNVSSIAANLVVNPLAYYAASKSALDQITVQLAGSLIKRGIRVNSVNPGPVVTNFAVNAGASEEVSAKLWEDMA</sequence>
<evidence type="ECO:0000256" key="2">
    <source>
        <dbReference type="RuleBase" id="RU000363"/>
    </source>
</evidence>
<comment type="similarity">
    <text evidence="2">Belongs to the short-chain dehydrogenases/reductases (SDR) family.</text>
</comment>
<evidence type="ECO:0000313" key="4">
    <source>
        <dbReference type="Proteomes" id="UP001432027"/>
    </source>
</evidence>
<evidence type="ECO:0008006" key="5">
    <source>
        <dbReference type="Google" id="ProtNLM"/>
    </source>
</evidence>
<dbReference type="InterPro" id="IPR002347">
    <property type="entry name" value="SDR_fam"/>
</dbReference>
<dbReference type="InterPro" id="IPR020904">
    <property type="entry name" value="Sc_DH/Rdtase_CS"/>
</dbReference>
<evidence type="ECO:0000256" key="1">
    <source>
        <dbReference type="ARBA" id="ARBA00023002"/>
    </source>
</evidence>
<dbReference type="Pfam" id="PF00106">
    <property type="entry name" value="adh_short"/>
    <property type="match status" value="1"/>
</dbReference>